<proteinExistence type="predicted"/>
<accession>A0ABS4E1R7</accession>
<sequence length="155" mass="16877">MPIDGPMATLTLEMLAMPQFCTRGCRRGRRCRWQSAADGVPFCLGGLDAHQRQCFDELYQMVELAEDPTALLDRYNADPQFDRALVQAAVAISRAGRGVWSDPGLRSAGSSIAAVNVPGAEPPGPPRRGRRGARRRVRRPIARDAMPTTACKTGN</sequence>
<keyword evidence="3" id="KW-1185">Reference proteome</keyword>
<protein>
    <submittedName>
        <fullName evidence="2">Uncharacterized protein</fullName>
    </submittedName>
</protein>
<feature type="region of interest" description="Disordered" evidence="1">
    <location>
        <begin position="115"/>
        <end position="155"/>
    </location>
</feature>
<dbReference type="EMBL" id="JAGGJU010000009">
    <property type="protein sequence ID" value="MBP1851894.1"/>
    <property type="molecule type" value="Genomic_DNA"/>
</dbReference>
<evidence type="ECO:0000313" key="2">
    <source>
        <dbReference type="EMBL" id="MBP1851894.1"/>
    </source>
</evidence>
<organism evidence="2 3">
    <name type="scientific">Rhizobium halophytocola</name>
    <dbReference type="NCBI Taxonomy" id="735519"/>
    <lineage>
        <taxon>Bacteria</taxon>
        <taxon>Pseudomonadati</taxon>
        <taxon>Pseudomonadota</taxon>
        <taxon>Alphaproteobacteria</taxon>
        <taxon>Hyphomicrobiales</taxon>
        <taxon>Rhizobiaceae</taxon>
        <taxon>Rhizobium/Agrobacterium group</taxon>
        <taxon>Rhizobium</taxon>
    </lineage>
</organism>
<evidence type="ECO:0000313" key="3">
    <source>
        <dbReference type="Proteomes" id="UP000759443"/>
    </source>
</evidence>
<reference evidence="2 3" key="1">
    <citation type="submission" date="2021-03" db="EMBL/GenBank/DDBJ databases">
        <title>Genomic Encyclopedia of Type Strains, Phase IV (KMG-IV): sequencing the most valuable type-strain genomes for metagenomic binning, comparative biology and taxonomic classification.</title>
        <authorList>
            <person name="Goeker M."/>
        </authorList>
    </citation>
    <scope>NUCLEOTIDE SEQUENCE [LARGE SCALE GENOMIC DNA]</scope>
    <source>
        <strain evidence="2 3">DSM 21600</strain>
    </source>
</reference>
<evidence type="ECO:0000256" key="1">
    <source>
        <dbReference type="SAM" id="MobiDB-lite"/>
    </source>
</evidence>
<gene>
    <name evidence="2" type="ORF">J2Z17_003346</name>
</gene>
<name>A0ABS4E1R7_9HYPH</name>
<comment type="caution">
    <text evidence="2">The sequence shown here is derived from an EMBL/GenBank/DDBJ whole genome shotgun (WGS) entry which is preliminary data.</text>
</comment>
<feature type="compositionally biased region" description="Basic residues" evidence="1">
    <location>
        <begin position="127"/>
        <end position="140"/>
    </location>
</feature>
<dbReference type="Proteomes" id="UP000759443">
    <property type="component" value="Unassembled WGS sequence"/>
</dbReference>